<dbReference type="RefSeq" id="WP_018581451.1">
    <property type="nucleotide sequence ID" value="NZ_LDYD01000006.1"/>
</dbReference>
<dbReference type="AlphaFoldDB" id="A0A376CQ69"/>
<feature type="transmembrane region" description="Helical" evidence="1">
    <location>
        <begin position="43"/>
        <end position="60"/>
    </location>
</feature>
<dbReference type="Proteomes" id="UP000254467">
    <property type="component" value="Unassembled WGS sequence"/>
</dbReference>
<keyword evidence="3" id="KW-1185">Reference proteome</keyword>
<keyword evidence="1" id="KW-1133">Transmembrane helix</keyword>
<keyword evidence="1" id="KW-0812">Transmembrane</keyword>
<feature type="transmembrane region" description="Helical" evidence="1">
    <location>
        <begin position="135"/>
        <end position="152"/>
    </location>
</feature>
<proteinExistence type="predicted"/>
<evidence type="ECO:0000313" key="3">
    <source>
        <dbReference type="Proteomes" id="UP000254467"/>
    </source>
</evidence>
<protein>
    <submittedName>
        <fullName evidence="2">Methylamine utilisation protein MauE</fullName>
    </submittedName>
</protein>
<organism evidence="2 3">
    <name type="scientific">Corynebacterium pilosum</name>
    <dbReference type="NCBI Taxonomy" id="35756"/>
    <lineage>
        <taxon>Bacteria</taxon>
        <taxon>Bacillati</taxon>
        <taxon>Actinomycetota</taxon>
        <taxon>Actinomycetes</taxon>
        <taxon>Mycobacteriales</taxon>
        <taxon>Corynebacteriaceae</taxon>
        <taxon>Corynebacterium</taxon>
    </lineage>
</organism>
<dbReference type="EMBL" id="UFXQ01000001">
    <property type="protein sequence ID" value="STC70347.1"/>
    <property type="molecule type" value="Genomic_DNA"/>
</dbReference>
<accession>A0A376CQ69</accession>
<feature type="transmembrane region" description="Helical" evidence="1">
    <location>
        <begin position="66"/>
        <end position="86"/>
    </location>
</feature>
<feature type="transmembrane region" description="Helical" evidence="1">
    <location>
        <begin position="107"/>
        <end position="129"/>
    </location>
</feature>
<feature type="transmembrane region" description="Helical" evidence="1">
    <location>
        <begin position="12"/>
        <end position="31"/>
    </location>
</feature>
<name>A0A376CQ69_9CORY</name>
<reference evidence="2 3" key="1">
    <citation type="submission" date="2018-06" db="EMBL/GenBank/DDBJ databases">
        <authorList>
            <consortium name="Pathogen Informatics"/>
            <person name="Doyle S."/>
        </authorList>
    </citation>
    <scope>NUCLEOTIDE SEQUENCE [LARGE SCALE GENOMIC DNA]</scope>
    <source>
        <strain evidence="2 3">NCTC11862</strain>
    </source>
</reference>
<gene>
    <name evidence="2" type="ORF">NCTC11862_02161</name>
</gene>
<dbReference type="UniPathway" id="UPA00895"/>
<evidence type="ECO:0000256" key="1">
    <source>
        <dbReference type="SAM" id="Phobius"/>
    </source>
</evidence>
<keyword evidence="1" id="KW-0472">Membrane</keyword>
<evidence type="ECO:0000313" key="2">
    <source>
        <dbReference type="EMBL" id="STC70347.1"/>
    </source>
</evidence>
<dbReference type="STRING" id="35756.GCA_001044155_01655"/>
<sequence>MDIALSTKLISIGFLTLCSAALLTAAARSLLEGKQRDTQISYVLPLLQFFVGVALLIPALHPWSKLGAGVPFVIFGAFQALALIRGKGSAYGFWDGFSSSQISWAHVARNWVIAALLIFAVPSSAAMYLSENSSSTVALAVAVAIVYLFMATRNLKTPHTKPSLLPAA</sequence>